<gene>
    <name evidence="2" type="ORF">NCTC13337_02401</name>
</gene>
<dbReference type="GO" id="GO:0003677">
    <property type="term" value="F:DNA binding"/>
    <property type="evidence" value="ECO:0007669"/>
    <property type="project" value="InterPro"/>
</dbReference>
<dbReference type="EMBL" id="UHIC01000001">
    <property type="protein sequence ID" value="SUO97376.1"/>
    <property type="molecule type" value="Genomic_DNA"/>
</dbReference>
<evidence type="ECO:0000259" key="1">
    <source>
        <dbReference type="Pfam" id="PF04851"/>
    </source>
</evidence>
<dbReference type="GO" id="GO:0016787">
    <property type="term" value="F:hydrolase activity"/>
    <property type="evidence" value="ECO:0007669"/>
    <property type="project" value="InterPro"/>
</dbReference>
<organism evidence="2 3">
    <name type="scientific">Suttonella ornithocola</name>
    <dbReference type="NCBI Taxonomy" id="279832"/>
    <lineage>
        <taxon>Bacteria</taxon>
        <taxon>Pseudomonadati</taxon>
        <taxon>Pseudomonadota</taxon>
        <taxon>Gammaproteobacteria</taxon>
        <taxon>Cardiobacteriales</taxon>
        <taxon>Cardiobacteriaceae</taxon>
        <taxon>Suttonella</taxon>
    </lineage>
</organism>
<evidence type="ECO:0000313" key="2">
    <source>
        <dbReference type="EMBL" id="SUO97376.1"/>
    </source>
</evidence>
<keyword evidence="3" id="KW-1185">Reference proteome</keyword>
<evidence type="ECO:0000313" key="3">
    <source>
        <dbReference type="Proteomes" id="UP000254601"/>
    </source>
</evidence>
<accession>A0A380MZD8</accession>
<protein>
    <submittedName>
        <fullName evidence="2">Uncharacterized protein conserved in bacteria</fullName>
    </submittedName>
</protein>
<dbReference type="Pfam" id="PF04851">
    <property type="entry name" value="ResIII"/>
    <property type="match status" value="1"/>
</dbReference>
<dbReference type="Gene3D" id="3.40.50.300">
    <property type="entry name" value="P-loop containing nucleotide triphosphate hydrolases"/>
    <property type="match status" value="1"/>
</dbReference>
<dbReference type="SUPFAM" id="SSF52540">
    <property type="entry name" value="P-loop containing nucleoside triphosphate hydrolases"/>
    <property type="match status" value="2"/>
</dbReference>
<reference evidence="2 3" key="1">
    <citation type="submission" date="2018-06" db="EMBL/GenBank/DDBJ databases">
        <authorList>
            <consortium name="Pathogen Informatics"/>
            <person name="Doyle S."/>
        </authorList>
    </citation>
    <scope>NUCLEOTIDE SEQUENCE [LARGE SCALE GENOMIC DNA]</scope>
    <source>
        <strain evidence="2 3">NCTC13337</strain>
    </source>
</reference>
<sequence length="761" mass="87846">MAKKPMQTKPSFHQHLILNRWLLSLFGQKNLKVFKERLDDDRFLGLADDGQSKFFEQLNNRVFLTEWLNEQDLRRYDLNIVQHWQKITDKRNQIEGHTLEMKYFQYLSLLFTEIYLDWYFNRFDALVMALNEALKAYQQEGEPYDFLPYQVSDLNKIAFWNATGSGKTLLMHVNILQYQQYAQGGYDKIIVLTPNEGLSRQHLSELVLSGFSASLFDKNSGELFREKIEIIDVNKLADKHGDKTVAVEAFAGNNLVLVDEGHRGTSGTEWMARREKLIDQGFAFEYSATFGQAVAGSKTAQEQMLEMRKNKAKSRWGKTWSKCSDAEQSAVQLSKLEIQQARQTAMLEVYAKAVLFDYSYKFFYEDGYGKESLILNLRDEYYEPHHQLYLTACLLSFYQQLYLFETHQSRLEAWNIKKPLWVFVGNTVSKEDSDIQKILQFLAFFLNHPSKIQSWLADLLADNTRLPDKNGNNIFKQRFTSLMEFCGKEQALYDDILKRLFNASSRGRLTLTHLKKADGELSLSVGNYPAFGVINIGDAAGFYKTTETEKDFDSTTDDFSDGLFQQINHNTSKINILIGSKKFTEGWSSWRVSTMGLMNMGRSEGSQIIQLFGRGVRLKGYGFSLKRSLPEERPKGIHLEKLEMLNIFGINAGYMEQFKGYLKEEGITPPDEILTVNFKVQPNLPQNVKLKTLRLKDGYKDNQKLGFKRQEMVMLYEIPEKYQGKIKPIQVDLDCYPQIEAIDSQKKSTTPSQSISAKKIA</sequence>
<dbReference type="InterPro" id="IPR006935">
    <property type="entry name" value="Helicase/UvrB_N"/>
</dbReference>
<dbReference type="Proteomes" id="UP000254601">
    <property type="component" value="Unassembled WGS sequence"/>
</dbReference>
<proteinExistence type="predicted"/>
<dbReference type="InterPro" id="IPR027417">
    <property type="entry name" value="P-loop_NTPase"/>
</dbReference>
<dbReference type="AlphaFoldDB" id="A0A380MZD8"/>
<dbReference type="GO" id="GO:0005524">
    <property type="term" value="F:ATP binding"/>
    <property type="evidence" value="ECO:0007669"/>
    <property type="project" value="InterPro"/>
</dbReference>
<name>A0A380MZD8_9GAMM</name>
<feature type="domain" description="Helicase/UvrB N-terminal" evidence="1">
    <location>
        <begin position="138"/>
        <end position="290"/>
    </location>
</feature>